<dbReference type="Gene3D" id="2.40.50.140">
    <property type="entry name" value="Nucleic acid-binding proteins"/>
    <property type="match status" value="1"/>
</dbReference>
<dbReference type="SUPFAM" id="SSF50249">
    <property type="entry name" value="Nucleic acid-binding proteins"/>
    <property type="match status" value="1"/>
</dbReference>
<sequence length="85" mass="9422">MNVLNQTTRFVTHEDAFVHLSPFRPEGVKSFLEGQRVIFDVHADPNGLPFPPSNRCIAGVGGARCPSKYLDSRRPAHTVQSVALY</sequence>
<protein>
    <submittedName>
        <fullName evidence="1">Cold-shock protein</fullName>
    </submittedName>
</protein>
<dbReference type="Proteomes" id="UP000321776">
    <property type="component" value="Unassembled WGS sequence"/>
</dbReference>
<dbReference type="AlphaFoldDB" id="A0A5C6V7H0"/>
<reference evidence="1 2" key="1">
    <citation type="journal article" date="2018" name="Int. J. Syst. Evol. Microbiol.">
        <title>Paraburkholderia azotifigens sp. nov., a nitrogen-fixing bacterium isolated from paddy soil.</title>
        <authorList>
            <person name="Choi G.M."/>
            <person name="Im W.T."/>
        </authorList>
    </citation>
    <scope>NUCLEOTIDE SEQUENCE [LARGE SCALE GENOMIC DNA]</scope>
    <source>
        <strain evidence="1 2">NF 2-5-3</strain>
    </source>
</reference>
<accession>A0A5C6V7H0</accession>
<organism evidence="1 2">
    <name type="scientific">Paraburkholderia azotifigens</name>
    <dbReference type="NCBI Taxonomy" id="2057004"/>
    <lineage>
        <taxon>Bacteria</taxon>
        <taxon>Pseudomonadati</taxon>
        <taxon>Pseudomonadota</taxon>
        <taxon>Betaproteobacteria</taxon>
        <taxon>Burkholderiales</taxon>
        <taxon>Burkholderiaceae</taxon>
        <taxon>Paraburkholderia</taxon>
    </lineage>
</organism>
<name>A0A5C6V7H0_9BURK</name>
<comment type="caution">
    <text evidence="1">The sequence shown here is derived from an EMBL/GenBank/DDBJ whole genome shotgun (WGS) entry which is preliminary data.</text>
</comment>
<dbReference type="EMBL" id="VOQS01000005">
    <property type="protein sequence ID" value="TXC81183.1"/>
    <property type="molecule type" value="Genomic_DNA"/>
</dbReference>
<proteinExistence type="predicted"/>
<gene>
    <name evidence="1" type="ORF">FRZ40_35215</name>
</gene>
<evidence type="ECO:0000313" key="2">
    <source>
        <dbReference type="Proteomes" id="UP000321776"/>
    </source>
</evidence>
<dbReference type="InterPro" id="IPR012340">
    <property type="entry name" value="NA-bd_OB-fold"/>
</dbReference>
<evidence type="ECO:0000313" key="1">
    <source>
        <dbReference type="EMBL" id="TXC81183.1"/>
    </source>
</evidence>